<accession>A0A165ZG92</accession>
<sequence length="92" mass="10672">KPIMTTERAWSNPSIRDNGQYPGDYLDDFVQPDIASVDPTKSPPFRGCIPTPSVLSNDKPLPSQREKCNQHFPRWRTQSWIPQRRLCRSTYP</sequence>
<evidence type="ECO:0000313" key="1">
    <source>
        <dbReference type="EMBL" id="KZV82469.1"/>
    </source>
</evidence>
<feature type="non-terminal residue" evidence="1">
    <location>
        <position position="1"/>
    </location>
</feature>
<reference evidence="1 2" key="1">
    <citation type="journal article" date="2016" name="Mol. Biol. Evol.">
        <title>Comparative Genomics of Early-Diverging Mushroom-Forming Fungi Provides Insights into the Origins of Lignocellulose Decay Capabilities.</title>
        <authorList>
            <person name="Nagy L.G."/>
            <person name="Riley R."/>
            <person name="Tritt A."/>
            <person name="Adam C."/>
            <person name="Daum C."/>
            <person name="Floudas D."/>
            <person name="Sun H."/>
            <person name="Yadav J.S."/>
            <person name="Pangilinan J."/>
            <person name="Larsson K.H."/>
            <person name="Matsuura K."/>
            <person name="Barry K."/>
            <person name="Labutti K."/>
            <person name="Kuo R."/>
            <person name="Ohm R.A."/>
            <person name="Bhattacharya S.S."/>
            <person name="Shirouzu T."/>
            <person name="Yoshinaga Y."/>
            <person name="Martin F.M."/>
            <person name="Grigoriev I.V."/>
            <person name="Hibbett D.S."/>
        </authorList>
    </citation>
    <scope>NUCLEOTIDE SEQUENCE [LARGE SCALE GENOMIC DNA]</scope>
    <source>
        <strain evidence="1 2">HHB12029</strain>
    </source>
</reference>
<protein>
    <submittedName>
        <fullName evidence="1">Uncharacterized protein</fullName>
    </submittedName>
</protein>
<dbReference type="EMBL" id="KV426321">
    <property type="protein sequence ID" value="KZV82469.1"/>
    <property type="molecule type" value="Genomic_DNA"/>
</dbReference>
<dbReference type="AlphaFoldDB" id="A0A165ZG92"/>
<proteinExistence type="predicted"/>
<name>A0A165ZG92_EXIGL</name>
<organism evidence="1 2">
    <name type="scientific">Exidia glandulosa HHB12029</name>
    <dbReference type="NCBI Taxonomy" id="1314781"/>
    <lineage>
        <taxon>Eukaryota</taxon>
        <taxon>Fungi</taxon>
        <taxon>Dikarya</taxon>
        <taxon>Basidiomycota</taxon>
        <taxon>Agaricomycotina</taxon>
        <taxon>Agaricomycetes</taxon>
        <taxon>Auriculariales</taxon>
        <taxon>Exidiaceae</taxon>
        <taxon>Exidia</taxon>
    </lineage>
</organism>
<gene>
    <name evidence="1" type="ORF">EXIGLDRAFT_729689</name>
</gene>
<dbReference type="InParanoid" id="A0A165ZG92"/>
<dbReference type="Proteomes" id="UP000077266">
    <property type="component" value="Unassembled WGS sequence"/>
</dbReference>
<keyword evidence="2" id="KW-1185">Reference proteome</keyword>
<evidence type="ECO:0000313" key="2">
    <source>
        <dbReference type="Proteomes" id="UP000077266"/>
    </source>
</evidence>